<gene>
    <name evidence="3" type="ORF">AWT83_05365</name>
    <name evidence="4" type="ORF">AWT83_06055</name>
    <name evidence="5" type="ORF">AWT83_10730</name>
    <name evidence="2" type="ORF">AWT83_15450</name>
    <name evidence="1" type="ORF">AWT83_18170</name>
</gene>
<proteinExistence type="predicted"/>
<evidence type="ECO:0000313" key="1">
    <source>
        <dbReference type="EMBL" id="KWX16379.1"/>
    </source>
</evidence>
<dbReference type="EMBL" id="LRHK01000007">
    <property type="protein sequence ID" value="KWX16379.1"/>
    <property type="molecule type" value="Genomic_DNA"/>
</dbReference>
<dbReference type="RefSeq" id="WP_002317803.1">
    <property type="nucleotide sequence ID" value="NZ_CP059784.1"/>
</dbReference>
<accession>A0A132P6V4</accession>
<dbReference type="EMBL" id="LRHK01000001">
    <property type="protein sequence ID" value="KWX18054.1"/>
    <property type="molecule type" value="Genomic_DNA"/>
</dbReference>
<dbReference type="Proteomes" id="UP000070452">
    <property type="component" value="Unassembled WGS sequence"/>
</dbReference>
<dbReference type="EMBL" id="LRHK01000001">
    <property type="protein sequence ID" value="KWX17923.1"/>
    <property type="molecule type" value="Genomic_DNA"/>
</dbReference>
<dbReference type="AlphaFoldDB" id="A0A132P6V4"/>
<evidence type="ECO:0000313" key="5">
    <source>
        <dbReference type="EMBL" id="KWX18918.1"/>
    </source>
</evidence>
<evidence type="ECO:0000313" key="3">
    <source>
        <dbReference type="EMBL" id="KWX17923.1"/>
    </source>
</evidence>
<evidence type="ECO:0000313" key="6">
    <source>
        <dbReference type="Proteomes" id="UP000070452"/>
    </source>
</evidence>
<protein>
    <submittedName>
        <fullName evidence="4">Uncharacterized protein</fullName>
    </submittedName>
</protein>
<dbReference type="EMBL" id="LRHK01000001">
    <property type="protein sequence ID" value="KWX18918.1"/>
    <property type="molecule type" value="Genomic_DNA"/>
</dbReference>
<name>A0A132P6V4_ENTFC</name>
<evidence type="ECO:0000313" key="2">
    <source>
        <dbReference type="EMBL" id="KWX16885.1"/>
    </source>
</evidence>
<evidence type="ECO:0000313" key="4">
    <source>
        <dbReference type="EMBL" id="KWX18054.1"/>
    </source>
</evidence>
<organism evidence="4 6">
    <name type="scientific">Enterococcus faecium</name>
    <name type="common">Streptococcus faecium</name>
    <dbReference type="NCBI Taxonomy" id="1352"/>
    <lineage>
        <taxon>Bacteria</taxon>
        <taxon>Bacillati</taxon>
        <taxon>Bacillota</taxon>
        <taxon>Bacilli</taxon>
        <taxon>Lactobacillales</taxon>
        <taxon>Enterococcaceae</taxon>
        <taxon>Enterococcus</taxon>
    </lineage>
</organism>
<dbReference type="EMBL" id="LRHK01000005">
    <property type="protein sequence ID" value="KWX16885.1"/>
    <property type="molecule type" value="Genomic_DNA"/>
</dbReference>
<sequence>MKIVYKVLYPLGYEEHEVEDNFPTGLPFVEVPPILFEKKEDETDEAFGRRQQSQFFNFTENKWEEAVTQDYSKKLELLENLSIGLQVDNAALKKANEELTTKAEGLAQINSKTMLTSLQNTKDIATIKEQLDGGK</sequence>
<reference evidence="4 6" key="1">
    <citation type="submission" date="2016-01" db="EMBL/GenBank/DDBJ databases">
        <title>Molecular Mechanisms for transfer of large genomic segments between Enterococcus faecium strains.</title>
        <authorList>
            <person name="Garcia-Solache M.A."/>
            <person name="Lebreton F."/>
            <person name="Mclaughlin R.E."/>
            <person name="Whiteaker J.D."/>
            <person name="Gilmore M.S."/>
            <person name="Rice L.B."/>
        </authorList>
    </citation>
    <scope>NUCLEOTIDE SEQUENCE [LARGE SCALE GENOMIC DNA]</scope>
    <source>
        <strain evidence="4 6">D344RRF x C68</strain>
    </source>
</reference>
<comment type="caution">
    <text evidence="4">The sequence shown here is derived from an EMBL/GenBank/DDBJ whole genome shotgun (WGS) entry which is preliminary data.</text>
</comment>